<dbReference type="EMBL" id="JAXBLV010000243">
    <property type="protein sequence ID" value="MDY3563514.1"/>
    <property type="molecule type" value="Genomic_DNA"/>
</dbReference>
<reference evidence="2" key="1">
    <citation type="journal article" date="2023" name="Mar. Drugs">
        <title>Gemmata algarum, a Novel Planctomycete Isolated from an Algal Mat, Displays Antimicrobial Activity.</title>
        <authorList>
            <person name="Kumar G."/>
            <person name="Kallscheuer N."/>
            <person name="Kashif M."/>
            <person name="Ahamad S."/>
            <person name="Jagadeeshwari U."/>
            <person name="Pannikurungottu S."/>
            <person name="Haufschild T."/>
            <person name="Kabuu M."/>
            <person name="Sasikala C."/>
            <person name="Jogler C."/>
            <person name="Ramana C."/>
        </authorList>
    </citation>
    <scope>NUCLEOTIDE SEQUENCE [LARGE SCALE GENOMIC DNA]</scope>
    <source>
        <strain evidence="2">JC673</strain>
    </source>
</reference>
<keyword evidence="2" id="KW-1185">Reference proteome</keyword>
<accession>A0ABU5F7Q3</accession>
<comment type="caution">
    <text evidence="1">The sequence shown here is derived from an EMBL/GenBank/DDBJ whole genome shotgun (WGS) entry which is preliminary data.</text>
</comment>
<proteinExistence type="predicted"/>
<gene>
    <name evidence="1" type="ORF">R5W23_005126</name>
</gene>
<sequence length="85" mass="9391">MSATPARARHSGFARFPSAPNRDRFVRTVLAPDPDLTNRAYVSGSQPTIVFEQLTADERDRIIQALVGLGNWFEDTQFRPTATGG</sequence>
<organism evidence="1 2">
    <name type="scientific">Gemmata algarum</name>
    <dbReference type="NCBI Taxonomy" id="2975278"/>
    <lineage>
        <taxon>Bacteria</taxon>
        <taxon>Pseudomonadati</taxon>
        <taxon>Planctomycetota</taxon>
        <taxon>Planctomycetia</taxon>
        <taxon>Gemmatales</taxon>
        <taxon>Gemmataceae</taxon>
        <taxon>Gemmata</taxon>
    </lineage>
</organism>
<evidence type="ECO:0000313" key="2">
    <source>
        <dbReference type="Proteomes" id="UP001272242"/>
    </source>
</evidence>
<dbReference type="RefSeq" id="WP_320689697.1">
    <property type="nucleotide sequence ID" value="NZ_JAXBLV010000243.1"/>
</dbReference>
<dbReference type="Proteomes" id="UP001272242">
    <property type="component" value="Unassembled WGS sequence"/>
</dbReference>
<name>A0ABU5F7Q3_9BACT</name>
<protein>
    <submittedName>
        <fullName evidence="1">Uncharacterized protein</fullName>
    </submittedName>
</protein>
<evidence type="ECO:0000313" key="1">
    <source>
        <dbReference type="EMBL" id="MDY3563514.1"/>
    </source>
</evidence>